<sequence length="202" mass="22413">MGSAAATVCVCAARGNAVFPDVLCLHLPASSRKANRACPTGRAKADRSARYRGLSPLLSLRHHRDLSSFLLPFFSFFLSSLSCFHSHPLSSFLPPPSRLLSSMVWPRLNRFSFLLASFFADLVLFCCLPVGSSECVHCMYAECASRKLHSYLSSWRLSTTRRQAPLPVQLMPCDVMAIVSLQMPSFKFEASHPVLHRTSYAV</sequence>
<dbReference type="Proteomes" id="UP001270362">
    <property type="component" value="Unassembled WGS sequence"/>
</dbReference>
<gene>
    <name evidence="1" type="ORF">B0T22DRAFT_48876</name>
</gene>
<dbReference type="EMBL" id="JAULSO010000001">
    <property type="protein sequence ID" value="KAK3693740.1"/>
    <property type="molecule type" value="Genomic_DNA"/>
</dbReference>
<keyword evidence="2" id="KW-1185">Reference proteome</keyword>
<evidence type="ECO:0000313" key="2">
    <source>
        <dbReference type="Proteomes" id="UP001270362"/>
    </source>
</evidence>
<reference evidence="1" key="1">
    <citation type="journal article" date="2023" name="Mol. Phylogenet. Evol.">
        <title>Genome-scale phylogeny and comparative genomics of the fungal order Sordariales.</title>
        <authorList>
            <person name="Hensen N."/>
            <person name="Bonometti L."/>
            <person name="Westerberg I."/>
            <person name="Brannstrom I.O."/>
            <person name="Guillou S."/>
            <person name="Cros-Aarteil S."/>
            <person name="Calhoun S."/>
            <person name="Haridas S."/>
            <person name="Kuo A."/>
            <person name="Mondo S."/>
            <person name="Pangilinan J."/>
            <person name="Riley R."/>
            <person name="LaButti K."/>
            <person name="Andreopoulos B."/>
            <person name="Lipzen A."/>
            <person name="Chen C."/>
            <person name="Yan M."/>
            <person name="Daum C."/>
            <person name="Ng V."/>
            <person name="Clum A."/>
            <person name="Steindorff A."/>
            <person name="Ohm R.A."/>
            <person name="Martin F."/>
            <person name="Silar P."/>
            <person name="Natvig D.O."/>
            <person name="Lalanne C."/>
            <person name="Gautier V."/>
            <person name="Ament-Velasquez S.L."/>
            <person name="Kruys A."/>
            <person name="Hutchinson M.I."/>
            <person name="Powell A.J."/>
            <person name="Barry K."/>
            <person name="Miller A.N."/>
            <person name="Grigoriev I.V."/>
            <person name="Debuchy R."/>
            <person name="Gladieux P."/>
            <person name="Hiltunen Thoren M."/>
            <person name="Johannesson H."/>
        </authorList>
    </citation>
    <scope>NUCLEOTIDE SEQUENCE</scope>
    <source>
        <strain evidence="1">CBS 314.62</strain>
    </source>
</reference>
<proteinExistence type="predicted"/>
<evidence type="ECO:0000313" key="1">
    <source>
        <dbReference type="EMBL" id="KAK3693740.1"/>
    </source>
</evidence>
<dbReference type="AlphaFoldDB" id="A0AAE0XI18"/>
<protein>
    <submittedName>
        <fullName evidence="1">Uncharacterized protein</fullName>
    </submittedName>
</protein>
<accession>A0AAE0XI18</accession>
<name>A0AAE0XI18_9PEZI</name>
<comment type="caution">
    <text evidence="1">The sequence shown here is derived from an EMBL/GenBank/DDBJ whole genome shotgun (WGS) entry which is preliminary data.</text>
</comment>
<organism evidence="1 2">
    <name type="scientific">Podospora appendiculata</name>
    <dbReference type="NCBI Taxonomy" id="314037"/>
    <lineage>
        <taxon>Eukaryota</taxon>
        <taxon>Fungi</taxon>
        <taxon>Dikarya</taxon>
        <taxon>Ascomycota</taxon>
        <taxon>Pezizomycotina</taxon>
        <taxon>Sordariomycetes</taxon>
        <taxon>Sordariomycetidae</taxon>
        <taxon>Sordariales</taxon>
        <taxon>Podosporaceae</taxon>
        <taxon>Podospora</taxon>
    </lineage>
</organism>
<reference evidence="1" key="2">
    <citation type="submission" date="2023-06" db="EMBL/GenBank/DDBJ databases">
        <authorList>
            <consortium name="Lawrence Berkeley National Laboratory"/>
            <person name="Haridas S."/>
            <person name="Hensen N."/>
            <person name="Bonometti L."/>
            <person name="Westerberg I."/>
            <person name="Brannstrom I.O."/>
            <person name="Guillou S."/>
            <person name="Cros-Aarteil S."/>
            <person name="Calhoun S."/>
            <person name="Kuo A."/>
            <person name="Mondo S."/>
            <person name="Pangilinan J."/>
            <person name="Riley R."/>
            <person name="Labutti K."/>
            <person name="Andreopoulos B."/>
            <person name="Lipzen A."/>
            <person name="Chen C."/>
            <person name="Yanf M."/>
            <person name="Daum C."/>
            <person name="Ng V."/>
            <person name="Clum A."/>
            <person name="Steindorff A."/>
            <person name="Ohm R."/>
            <person name="Martin F."/>
            <person name="Silar P."/>
            <person name="Natvig D."/>
            <person name="Lalanne C."/>
            <person name="Gautier V."/>
            <person name="Ament-Velasquez S.L."/>
            <person name="Kruys A."/>
            <person name="Hutchinson M.I."/>
            <person name="Powell A.J."/>
            <person name="Barry K."/>
            <person name="Miller A.N."/>
            <person name="Grigoriev I.V."/>
            <person name="Debuchy R."/>
            <person name="Gladieux P."/>
            <person name="Thoren M.H."/>
            <person name="Johannesson H."/>
        </authorList>
    </citation>
    <scope>NUCLEOTIDE SEQUENCE</scope>
    <source>
        <strain evidence="1">CBS 314.62</strain>
    </source>
</reference>